<keyword evidence="3" id="KW-0472">Membrane</keyword>
<dbReference type="GO" id="GO:0008270">
    <property type="term" value="F:zinc ion binding"/>
    <property type="evidence" value="ECO:0007669"/>
    <property type="project" value="UniProtKB-KW"/>
</dbReference>
<dbReference type="InterPro" id="IPR001258">
    <property type="entry name" value="NHL_repeat"/>
</dbReference>
<dbReference type="PATRIC" id="fig|29290.4.peg.8243"/>
<keyword evidence="5" id="KW-1185">Reference proteome</keyword>
<proteinExistence type="predicted"/>
<name>A0A0F3GLJ8_9BACT</name>
<dbReference type="PROSITE" id="PS51125">
    <property type="entry name" value="NHL"/>
    <property type="match status" value="2"/>
</dbReference>
<keyword evidence="1" id="KW-0677">Repeat</keyword>
<dbReference type="InterPro" id="IPR011042">
    <property type="entry name" value="6-blade_b-propeller_TolB-like"/>
</dbReference>
<dbReference type="PANTHER" id="PTHR24104">
    <property type="entry name" value="E3 UBIQUITIN-PROTEIN LIGASE NHLRC1-RELATED"/>
    <property type="match status" value="1"/>
</dbReference>
<evidence type="ECO:0000313" key="4">
    <source>
        <dbReference type="EMBL" id="KJU81573.1"/>
    </source>
</evidence>
<dbReference type="Pfam" id="PF01436">
    <property type="entry name" value="NHL"/>
    <property type="match status" value="3"/>
</dbReference>
<organism evidence="4 5">
    <name type="scientific">Candidatus Magnetobacterium bavaricum</name>
    <dbReference type="NCBI Taxonomy" id="29290"/>
    <lineage>
        <taxon>Bacteria</taxon>
        <taxon>Pseudomonadati</taxon>
        <taxon>Nitrospirota</taxon>
        <taxon>Thermodesulfovibrionia</taxon>
        <taxon>Thermodesulfovibrionales</taxon>
        <taxon>Candidatus Magnetobacteriaceae</taxon>
        <taxon>Candidatus Magnetobacterium</taxon>
    </lineage>
</organism>
<dbReference type="PANTHER" id="PTHR24104:SF25">
    <property type="entry name" value="PROTEIN LIN-41"/>
    <property type="match status" value="1"/>
</dbReference>
<comment type="caution">
    <text evidence="4">The sequence shown here is derived from an EMBL/GenBank/DDBJ whole genome shotgun (WGS) entry which is preliminary data.</text>
</comment>
<reference evidence="4 5" key="1">
    <citation type="submission" date="2015-02" db="EMBL/GenBank/DDBJ databases">
        <title>Single-cell genomics of uncultivated deep-branching MTB reveals a conserved set of magnetosome genes.</title>
        <authorList>
            <person name="Kolinko S."/>
            <person name="Richter M."/>
            <person name="Glockner F.O."/>
            <person name="Brachmann A."/>
            <person name="Schuler D."/>
        </authorList>
    </citation>
    <scope>NUCLEOTIDE SEQUENCE [LARGE SCALE GENOMIC DNA]</scope>
    <source>
        <strain evidence="4">TM-1</strain>
    </source>
</reference>
<keyword evidence="3" id="KW-0812">Transmembrane</keyword>
<dbReference type="Gene3D" id="2.120.10.30">
    <property type="entry name" value="TolB, C-terminal domain"/>
    <property type="match status" value="2"/>
</dbReference>
<keyword evidence="3" id="KW-1133">Transmembrane helix</keyword>
<dbReference type="Proteomes" id="UP000033423">
    <property type="component" value="Unassembled WGS sequence"/>
</dbReference>
<evidence type="ECO:0000256" key="3">
    <source>
        <dbReference type="SAM" id="Phobius"/>
    </source>
</evidence>
<accession>A0A0F3GLJ8</accession>
<evidence type="ECO:0000256" key="1">
    <source>
        <dbReference type="ARBA" id="ARBA00022737"/>
    </source>
</evidence>
<protein>
    <submittedName>
        <fullName evidence="4">Cell surface protein</fullName>
    </submittedName>
</protein>
<evidence type="ECO:0000256" key="2">
    <source>
        <dbReference type="PROSITE-ProRule" id="PRU00504"/>
    </source>
</evidence>
<feature type="transmembrane region" description="Helical" evidence="3">
    <location>
        <begin position="53"/>
        <end position="74"/>
    </location>
</feature>
<evidence type="ECO:0000313" key="5">
    <source>
        <dbReference type="Proteomes" id="UP000033423"/>
    </source>
</evidence>
<dbReference type="AlphaFoldDB" id="A0A0F3GLJ8"/>
<dbReference type="SUPFAM" id="SSF101898">
    <property type="entry name" value="NHL repeat"/>
    <property type="match status" value="1"/>
</dbReference>
<dbReference type="EMBL" id="LACI01002642">
    <property type="protein sequence ID" value="KJU81573.1"/>
    <property type="molecule type" value="Genomic_DNA"/>
</dbReference>
<sequence>MKSWLKDVLCRVFVVREPKGLTRILTVKQATGGSMFEKSSRQKLRHLRGDNTFGVMGLLTLAVVVAIAILGSVVDSVYAEGGYTFVTKWGSQGTGNGQFASVYEVVVDSSGNVYVADSHNHRIQKFDSNGNFITKWGSDGGGDGQFHFPYGLAIDSSNNIYVGDTYNYRIQKFDSNGNFITKWGSQGTGDGQFLNGSGSIAVDSAGNVYAVDYYNARVHKFDSSGNFLLKWGSKGTGDGQFCNLPINCGPWGIAVDSSDKVYVSDYGQ</sequence>
<dbReference type="InterPro" id="IPR050952">
    <property type="entry name" value="TRIM-NHL_E3_ligases"/>
</dbReference>
<gene>
    <name evidence="4" type="ORF">MBAV_006236</name>
</gene>
<dbReference type="Gene3D" id="2.40.10.500">
    <property type="match status" value="1"/>
</dbReference>
<feature type="repeat" description="NHL" evidence="2">
    <location>
        <begin position="140"/>
        <end position="176"/>
    </location>
</feature>
<feature type="repeat" description="NHL" evidence="2">
    <location>
        <begin position="86"/>
        <end position="129"/>
    </location>
</feature>